<feature type="compositionally biased region" description="Basic and acidic residues" evidence="1">
    <location>
        <begin position="41"/>
        <end position="50"/>
    </location>
</feature>
<accession>A0A0N4TZB9</accession>
<dbReference type="AlphaFoldDB" id="A0A0N4TZB9"/>
<keyword evidence="3" id="KW-1185">Reference proteome</keyword>
<evidence type="ECO:0000313" key="2">
    <source>
        <dbReference type="EMBL" id="VDN95502.1"/>
    </source>
</evidence>
<gene>
    <name evidence="2" type="ORF">BPAG_LOCUS14317</name>
</gene>
<reference evidence="2 3" key="2">
    <citation type="submission" date="2018-11" db="EMBL/GenBank/DDBJ databases">
        <authorList>
            <consortium name="Pathogen Informatics"/>
        </authorList>
    </citation>
    <scope>NUCLEOTIDE SEQUENCE [LARGE SCALE GENOMIC DNA]</scope>
</reference>
<organism evidence="4">
    <name type="scientific">Brugia pahangi</name>
    <name type="common">Filarial nematode worm</name>
    <dbReference type="NCBI Taxonomy" id="6280"/>
    <lineage>
        <taxon>Eukaryota</taxon>
        <taxon>Metazoa</taxon>
        <taxon>Ecdysozoa</taxon>
        <taxon>Nematoda</taxon>
        <taxon>Chromadorea</taxon>
        <taxon>Rhabditida</taxon>
        <taxon>Spirurina</taxon>
        <taxon>Spiruromorpha</taxon>
        <taxon>Filarioidea</taxon>
        <taxon>Onchocercidae</taxon>
        <taxon>Brugia</taxon>
    </lineage>
</organism>
<proteinExistence type="predicted"/>
<feature type="region of interest" description="Disordered" evidence="1">
    <location>
        <begin position="39"/>
        <end position="61"/>
    </location>
</feature>
<dbReference type="STRING" id="6280.A0A0N4TZB9"/>
<evidence type="ECO:0000313" key="4">
    <source>
        <dbReference type="WBParaSite" id="BPAG_0001438901-mRNA-1"/>
    </source>
</evidence>
<evidence type="ECO:0000256" key="1">
    <source>
        <dbReference type="SAM" id="MobiDB-lite"/>
    </source>
</evidence>
<dbReference type="EMBL" id="UZAD01013603">
    <property type="protein sequence ID" value="VDN95502.1"/>
    <property type="molecule type" value="Genomic_DNA"/>
</dbReference>
<name>A0A0N4TZB9_BRUPA</name>
<reference evidence="4" key="1">
    <citation type="submission" date="2017-02" db="UniProtKB">
        <authorList>
            <consortium name="WormBaseParasite"/>
        </authorList>
    </citation>
    <scope>IDENTIFICATION</scope>
</reference>
<evidence type="ECO:0000313" key="3">
    <source>
        <dbReference type="Proteomes" id="UP000278627"/>
    </source>
</evidence>
<sequence>MSLLSSDSMCGFLLRQIRKVDLCRVWVARCSSSQVIASSKPSKDRRKDVDDVISPQQPQSDFSLNKDEKELALVVNLVTSCFWSMESWGSIPLVCADRCVVWAGLGSSLLWPVPSLTGGTSNVLNIMGRVFGPPYRKLIRPTLTPGERQSGKWCDRCIFLLVT</sequence>
<protein>
    <submittedName>
        <fullName evidence="4">MFS domain-containing protein</fullName>
    </submittedName>
</protein>
<dbReference type="Proteomes" id="UP000278627">
    <property type="component" value="Unassembled WGS sequence"/>
</dbReference>
<dbReference type="WBParaSite" id="BPAG_0001438901-mRNA-1">
    <property type="protein sequence ID" value="BPAG_0001438901-mRNA-1"/>
    <property type="gene ID" value="BPAG_0001438901"/>
</dbReference>